<name>A0A0R2XCU6_9BACT</name>
<dbReference type="HAMAP" id="MF_00434">
    <property type="entry name" value="Pterin_4_alpha"/>
    <property type="match status" value="1"/>
</dbReference>
<dbReference type="PANTHER" id="PTHR12599:SF0">
    <property type="entry name" value="PTERIN-4-ALPHA-CARBINOLAMINE DEHYDRATASE"/>
    <property type="match status" value="1"/>
</dbReference>
<evidence type="ECO:0000256" key="1">
    <source>
        <dbReference type="ARBA" id="ARBA00001554"/>
    </source>
</evidence>
<comment type="catalytic activity">
    <reaction evidence="1 4">
        <text>(4aS,6R)-4a-hydroxy-L-erythro-5,6,7,8-tetrahydrobiopterin = (6R)-L-erythro-6,7-dihydrobiopterin + H2O</text>
        <dbReference type="Rhea" id="RHEA:11920"/>
        <dbReference type="ChEBI" id="CHEBI:15377"/>
        <dbReference type="ChEBI" id="CHEBI:15642"/>
        <dbReference type="ChEBI" id="CHEBI:43120"/>
        <dbReference type="EC" id="4.2.1.96"/>
    </reaction>
</comment>
<dbReference type="InterPro" id="IPR001533">
    <property type="entry name" value="Pterin_deHydtase"/>
</dbReference>
<dbReference type="GO" id="GO:0008124">
    <property type="term" value="F:4-alpha-hydroxytetrahydrobiopterin dehydratase activity"/>
    <property type="evidence" value="ECO:0007669"/>
    <property type="project" value="UniProtKB-UniRule"/>
</dbReference>
<organism evidence="5 6">
    <name type="scientific">Verrucomicrobia subdivision 6 bacterium BACL9 MAG-120924-bin69</name>
    <dbReference type="NCBI Taxonomy" id="1655635"/>
    <lineage>
        <taxon>Bacteria</taxon>
        <taxon>Pseudomonadati</taxon>
        <taxon>Verrucomicrobiota</taxon>
        <taxon>Verrucomicrobiia</taxon>
        <taxon>Verrucomicrobiales</taxon>
        <taxon>Verrucomicrobia subdivision 6</taxon>
    </lineage>
</organism>
<evidence type="ECO:0000256" key="3">
    <source>
        <dbReference type="ARBA" id="ARBA00023239"/>
    </source>
</evidence>
<evidence type="ECO:0000256" key="2">
    <source>
        <dbReference type="ARBA" id="ARBA00006472"/>
    </source>
</evidence>
<dbReference type="EC" id="4.2.1.96" evidence="4"/>
<dbReference type="InterPro" id="IPR036428">
    <property type="entry name" value="PCD_sf"/>
</dbReference>
<dbReference type="AlphaFoldDB" id="A0A0R2XCU6"/>
<dbReference type="Proteomes" id="UP000051220">
    <property type="component" value="Unassembled WGS sequence"/>
</dbReference>
<sequence length="126" mass="13978">MAGSGSKASRGLIQAWVRLNFRHIALMAVKLTGHQVEVVLATLDGWKMESGQIVREYEFADFIAASMFVTGVNLEAEKANHHPELLHRFGKVKIQLTTHDVGGISELDLRLAKKLDARAKSLVEKE</sequence>
<evidence type="ECO:0000313" key="5">
    <source>
        <dbReference type="EMBL" id="KRP32001.1"/>
    </source>
</evidence>
<comment type="caution">
    <text evidence="5">The sequence shown here is derived from an EMBL/GenBank/DDBJ whole genome shotgun (WGS) entry which is preliminary data.</text>
</comment>
<dbReference type="GO" id="GO:0006729">
    <property type="term" value="P:tetrahydrobiopterin biosynthetic process"/>
    <property type="evidence" value="ECO:0007669"/>
    <property type="project" value="InterPro"/>
</dbReference>
<reference evidence="5 6" key="1">
    <citation type="submission" date="2015-10" db="EMBL/GenBank/DDBJ databases">
        <title>Metagenome-Assembled Genomes uncover a global brackish microbiome.</title>
        <authorList>
            <person name="Hugerth L.W."/>
            <person name="Larsson J."/>
            <person name="Alneberg J."/>
            <person name="Lindh M.V."/>
            <person name="Legrand C."/>
            <person name="Pinhassi J."/>
            <person name="Andersson A.F."/>
        </authorList>
    </citation>
    <scope>NUCLEOTIDE SEQUENCE [LARGE SCALE GENOMIC DNA]</scope>
    <source>
        <strain evidence="5">BACL9 MAG-120924-bin69</strain>
    </source>
</reference>
<dbReference type="Gene3D" id="3.30.1360.20">
    <property type="entry name" value="Transcriptional coactivator/pterin dehydratase"/>
    <property type="match status" value="1"/>
</dbReference>
<dbReference type="Pfam" id="PF01329">
    <property type="entry name" value="Pterin_4a"/>
    <property type="match status" value="1"/>
</dbReference>
<dbReference type="NCBIfam" id="NF002017">
    <property type="entry name" value="PRK00823.1-2"/>
    <property type="match status" value="1"/>
</dbReference>
<evidence type="ECO:0000256" key="4">
    <source>
        <dbReference type="HAMAP-Rule" id="MF_00434"/>
    </source>
</evidence>
<dbReference type="SUPFAM" id="SSF55248">
    <property type="entry name" value="PCD-like"/>
    <property type="match status" value="1"/>
</dbReference>
<accession>A0A0R2XCU6</accession>
<dbReference type="EMBL" id="LIDN01000338">
    <property type="protein sequence ID" value="KRP32001.1"/>
    <property type="molecule type" value="Genomic_DNA"/>
</dbReference>
<comment type="similarity">
    <text evidence="2 4">Belongs to the pterin-4-alpha-carbinolamine dehydratase family.</text>
</comment>
<protein>
    <recommendedName>
        <fullName evidence="4">Putative pterin-4-alpha-carbinolamine dehydratase</fullName>
        <shortName evidence="4">PHS</shortName>
        <ecNumber evidence="4">4.2.1.96</ecNumber>
    </recommendedName>
    <alternativeName>
        <fullName evidence="4">4-alpha-hydroxy-tetrahydropterin dehydratase</fullName>
    </alternativeName>
    <alternativeName>
        <fullName evidence="4">Pterin carbinolamine dehydratase</fullName>
        <shortName evidence="4">PCD</shortName>
    </alternativeName>
</protein>
<evidence type="ECO:0000313" key="6">
    <source>
        <dbReference type="Proteomes" id="UP000051220"/>
    </source>
</evidence>
<keyword evidence="3 4" id="KW-0456">Lyase</keyword>
<dbReference type="PANTHER" id="PTHR12599">
    <property type="entry name" value="PTERIN-4-ALPHA-CARBINOLAMINE DEHYDRATASE"/>
    <property type="match status" value="1"/>
</dbReference>
<gene>
    <name evidence="5" type="ORF">ABS33_07415</name>
</gene>
<proteinExistence type="inferred from homology"/>